<name>A0A6J5SLH5_9CAUD</name>
<feature type="transmembrane region" description="Helical" evidence="1">
    <location>
        <begin position="42"/>
        <end position="59"/>
    </location>
</feature>
<sequence length="61" mass="6817">MITAHEVDLKINAHVDKCEVRYQSIQIEVRSVNARLKRIEEIGIAATGAIILLLIHIVLKG</sequence>
<evidence type="ECO:0000313" key="2">
    <source>
        <dbReference type="EMBL" id="CAB4151405.1"/>
    </source>
</evidence>
<dbReference type="EMBL" id="LR797416">
    <property type="protein sequence ID" value="CAB4214779.1"/>
    <property type="molecule type" value="Genomic_DNA"/>
</dbReference>
<organism evidence="6">
    <name type="scientific">uncultured Caudovirales phage</name>
    <dbReference type="NCBI Taxonomy" id="2100421"/>
    <lineage>
        <taxon>Viruses</taxon>
        <taxon>Duplodnaviria</taxon>
        <taxon>Heunggongvirae</taxon>
        <taxon>Uroviricota</taxon>
        <taxon>Caudoviricetes</taxon>
        <taxon>Peduoviridae</taxon>
        <taxon>Maltschvirus</taxon>
        <taxon>Maltschvirus maltsch</taxon>
    </lineage>
</organism>
<evidence type="ECO:0000313" key="6">
    <source>
        <dbReference type="EMBL" id="CAB4214779.1"/>
    </source>
</evidence>
<evidence type="ECO:0000313" key="7">
    <source>
        <dbReference type="EMBL" id="CAB5229403.1"/>
    </source>
</evidence>
<keyword evidence="1" id="KW-1133">Transmembrane helix</keyword>
<gene>
    <name evidence="4" type="ORF">UFOVP1104_10</name>
    <name evidence="5" type="ORF">UFOVP1371_23</name>
    <name evidence="6" type="ORF">UFOVP1468_31</name>
    <name evidence="7" type="ORF">UFOVP1555_42</name>
    <name evidence="2" type="ORF">UFOVP596_14</name>
    <name evidence="3" type="ORF">UFOVP938_30</name>
</gene>
<evidence type="ECO:0000313" key="4">
    <source>
        <dbReference type="EMBL" id="CAB4183520.1"/>
    </source>
</evidence>
<keyword evidence="1" id="KW-0812">Transmembrane</keyword>
<protein>
    <submittedName>
        <fullName evidence="6">Uncharacterized protein</fullName>
    </submittedName>
</protein>
<keyword evidence="1" id="KW-0472">Membrane</keyword>
<dbReference type="EMBL" id="LR796570">
    <property type="protein sequence ID" value="CAB4151405.1"/>
    <property type="molecule type" value="Genomic_DNA"/>
</dbReference>
<proteinExistence type="predicted"/>
<reference evidence="6" key="1">
    <citation type="submission" date="2020-05" db="EMBL/GenBank/DDBJ databases">
        <authorList>
            <person name="Chiriac C."/>
            <person name="Salcher M."/>
            <person name="Ghai R."/>
            <person name="Kavagutti S V."/>
        </authorList>
    </citation>
    <scope>NUCLEOTIDE SEQUENCE</scope>
</reference>
<evidence type="ECO:0000313" key="5">
    <source>
        <dbReference type="EMBL" id="CAB4202563.1"/>
    </source>
</evidence>
<accession>A0A6J5SLH5</accession>
<dbReference type="EMBL" id="LR797047">
    <property type="protein sequence ID" value="CAB4183520.1"/>
    <property type="molecule type" value="Genomic_DNA"/>
</dbReference>
<dbReference type="EMBL" id="LR798399">
    <property type="protein sequence ID" value="CAB5229403.1"/>
    <property type="molecule type" value="Genomic_DNA"/>
</dbReference>
<dbReference type="EMBL" id="LR797322">
    <property type="protein sequence ID" value="CAB4202563.1"/>
    <property type="molecule type" value="Genomic_DNA"/>
</dbReference>
<evidence type="ECO:0000313" key="3">
    <source>
        <dbReference type="EMBL" id="CAB4172612.1"/>
    </source>
</evidence>
<dbReference type="EMBL" id="LR796883">
    <property type="protein sequence ID" value="CAB4172612.1"/>
    <property type="molecule type" value="Genomic_DNA"/>
</dbReference>
<evidence type="ECO:0000256" key="1">
    <source>
        <dbReference type="SAM" id="Phobius"/>
    </source>
</evidence>